<dbReference type="AlphaFoldDB" id="A0A540VLA5"/>
<protein>
    <submittedName>
        <fullName evidence="9">ABC transporter permease</fullName>
    </submittedName>
</protein>
<dbReference type="InterPro" id="IPR000515">
    <property type="entry name" value="MetI-like"/>
</dbReference>
<evidence type="ECO:0000256" key="1">
    <source>
        <dbReference type="ARBA" id="ARBA00004651"/>
    </source>
</evidence>
<dbReference type="Gene3D" id="1.10.3720.10">
    <property type="entry name" value="MetI-like"/>
    <property type="match status" value="1"/>
</dbReference>
<comment type="subcellular location">
    <subcellularLocation>
        <location evidence="1 7">Cell membrane</location>
        <topology evidence="1 7">Multi-pass membrane protein</topology>
    </subcellularLocation>
</comment>
<feature type="transmembrane region" description="Helical" evidence="7">
    <location>
        <begin position="237"/>
        <end position="259"/>
    </location>
</feature>
<evidence type="ECO:0000256" key="5">
    <source>
        <dbReference type="ARBA" id="ARBA00022989"/>
    </source>
</evidence>
<feature type="transmembrane region" description="Helical" evidence="7">
    <location>
        <begin position="85"/>
        <end position="107"/>
    </location>
</feature>
<organism evidence="9 10">
    <name type="scientific">Spiribacter salinus</name>
    <dbReference type="NCBI Taxonomy" id="1335746"/>
    <lineage>
        <taxon>Bacteria</taxon>
        <taxon>Pseudomonadati</taxon>
        <taxon>Pseudomonadota</taxon>
        <taxon>Gammaproteobacteria</taxon>
        <taxon>Chromatiales</taxon>
        <taxon>Ectothiorhodospiraceae</taxon>
        <taxon>Spiribacter</taxon>
    </lineage>
</organism>
<keyword evidence="2 7" id="KW-0813">Transport</keyword>
<sequence length="269" mass="29078">MSTVTGSIVPSTLPRLILTKLFAWRFFVIGPIVVLALWWVAAAGDWVSPKLLPGPWETLGELATSTLGGQLHSDFLATLYRTLKAVGIALVIGIPAGVALGASQAIYSSVEFIVDFFRSTPATAMFPLFILIFGLNDTTHVAVAAFAAGLVIVFNCAYGVLNARKTRIQAAKVMGASRWRIFKDVMIYESLPQTFVGVRTAVSLALVVIIVAEMFIGVDTGLGKRIIDSQQVYDLQAVYATILATGIMGYGFNGVSLLLERYIVRWKGQ</sequence>
<keyword evidence="4 7" id="KW-0812">Transmembrane</keyword>
<comment type="caution">
    <text evidence="9">The sequence shown here is derived from an EMBL/GenBank/DDBJ whole genome shotgun (WGS) entry which is preliminary data.</text>
</comment>
<evidence type="ECO:0000313" key="10">
    <source>
        <dbReference type="Proteomes" id="UP000315400"/>
    </source>
</evidence>
<evidence type="ECO:0000259" key="8">
    <source>
        <dbReference type="PROSITE" id="PS50928"/>
    </source>
</evidence>
<dbReference type="PROSITE" id="PS50928">
    <property type="entry name" value="ABC_TM1"/>
    <property type="match status" value="1"/>
</dbReference>
<keyword evidence="6 7" id="KW-0472">Membrane</keyword>
<feature type="transmembrane region" description="Helical" evidence="7">
    <location>
        <begin position="21"/>
        <end position="41"/>
    </location>
</feature>
<dbReference type="GO" id="GO:0005886">
    <property type="term" value="C:plasma membrane"/>
    <property type="evidence" value="ECO:0007669"/>
    <property type="project" value="UniProtKB-SubCell"/>
</dbReference>
<reference evidence="9 10" key="1">
    <citation type="submission" date="2019-06" db="EMBL/GenBank/DDBJ databases">
        <title>Metagenome assembled Genome of Spiribacter salinus SL48-SHIP from the microbial mat of Salt Lake 48 (Novosibirsk region, Russia).</title>
        <authorList>
            <person name="Shipova A."/>
            <person name="Rozanov A.S."/>
            <person name="Bryanskaya A.V."/>
            <person name="Peltek S.E."/>
        </authorList>
    </citation>
    <scope>NUCLEOTIDE SEQUENCE [LARGE SCALE GENOMIC DNA]</scope>
    <source>
        <strain evidence="9">SL48-SHIP-2</strain>
    </source>
</reference>
<dbReference type="InterPro" id="IPR035906">
    <property type="entry name" value="MetI-like_sf"/>
</dbReference>
<evidence type="ECO:0000256" key="3">
    <source>
        <dbReference type="ARBA" id="ARBA00022475"/>
    </source>
</evidence>
<evidence type="ECO:0000256" key="2">
    <source>
        <dbReference type="ARBA" id="ARBA00022448"/>
    </source>
</evidence>
<dbReference type="SUPFAM" id="SSF161098">
    <property type="entry name" value="MetI-like"/>
    <property type="match status" value="1"/>
</dbReference>
<keyword evidence="5 7" id="KW-1133">Transmembrane helix</keyword>
<dbReference type="PANTHER" id="PTHR30151">
    <property type="entry name" value="ALKANE SULFONATE ABC TRANSPORTER-RELATED, MEMBRANE SUBUNIT"/>
    <property type="match status" value="1"/>
</dbReference>
<comment type="similarity">
    <text evidence="7">Belongs to the binding-protein-dependent transport system permease family.</text>
</comment>
<dbReference type="Pfam" id="PF00528">
    <property type="entry name" value="BPD_transp_1"/>
    <property type="match status" value="1"/>
</dbReference>
<feature type="domain" description="ABC transmembrane type-1" evidence="8">
    <location>
        <begin position="75"/>
        <end position="260"/>
    </location>
</feature>
<dbReference type="EMBL" id="VIFK01000324">
    <property type="protein sequence ID" value="TQE96903.1"/>
    <property type="molecule type" value="Genomic_DNA"/>
</dbReference>
<dbReference type="CDD" id="cd06261">
    <property type="entry name" value="TM_PBP2"/>
    <property type="match status" value="1"/>
</dbReference>
<keyword evidence="3" id="KW-1003">Cell membrane</keyword>
<name>A0A540VLA5_9GAMM</name>
<evidence type="ECO:0000256" key="4">
    <source>
        <dbReference type="ARBA" id="ARBA00022692"/>
    </source>
</evidence>
<feature type="transmembrane region" description="Helical" evidence="7">
    <location>
        <begin position="116"/>
        <end position="135"/>
    </location>
</feature>
<evidence type="ECO:0000313" key="9">
    <source>
        <dbReference type="EMBL" id="TQE96903.1"/>
    </source>
</evidence>
<evidence type="ECO:0000256" key="6">
    <source>
        <dbReference type="ARBA" id="ARBA00023136"/>
    </source>
</evidence>
<evidence type="ECO:0000256" key="7">
    <source>
        <dbReference type="RuleBase" id="RU363032"/>
    </source>
</evidence>
<feature type="transmembrane region" description="Helical" evidence="7">
    <location>
        <begin position="196"/>
        <end position="217"/>
    </location>
</feature>
<dbReference type="Proteomes" id="UP000315400">
    <property type="component" value="Unassembled WGS sequence"/>
</dbReference>
<proteinExistence type="inferred from homology"/>
<dbReference type="PANTHER" id="PTHR30151:SF0">
    <property type="entry name" value="ABC TRANSPORTER PERMEASE PROTEIN MJ0413-RELATED"/>
    <property type="match status" value="1"/>
</dbReference>
<accession>A0A540VLA5</accession>
<gene>
    <name evidence="9" type="ORF">FKY71_16335</name>
</gene>
<dbReference type="GO" id="GO:0055085">
    <property type="term" value="P:transmembrane transport"/>
    <property type="evidence" value="ECO:0007669"/>
    <property type="project" value="InterPro"/>
</dbReference>
<feature type="transmembrane region" description="Helical" evidence="7">
    <location>
        <begin position="141"/>
        <end position="161"/>
    </location>
</feature>